<proteinExistence type="predicted"/>
<evidence type="ECO:0000313" key="2">
    <source>
        <dbReference type="EMBL" id="VVM76822.1"/>
    </source>
</evidence>
<dbReference type="Gene3D" id="1.25.40.10">
    <property type="entry name" value="Tetratricopeptide repeat domain"/>
    <property type="match status" value="1"/>
</dbReference>
<dbReference type="InterPro" id="IPR025375">
    <property type="entry name" value="DUF4365"/>
</dbReference>
<dbReference type="Pfam" id="PF14280">
    <property type="entry name" value="DUF4365"/>
    <property type="match status" value="1"/>
</dbReference>
<name>A0A5E6S9F0_PSEFL</name>
<dbReference type="InterPro" id="IPR011990">
    <property type="entry name" value="TPR-like_helical_dom_sf"/>
</dbReference>
<protein>
    <recommendedName>
        <fullName evidence="1">DUF4365 domain-containing protein</fullName>
    </recommendedName>
</protein>
<dbReference type="SUPFAM" id="SSF48452">
    <property type="entry name" value="TPR-like"/>
    <property type="match status" value="2"/>
</dbReference>
<gene>
    <name evidence="2" type="ORF">PS631_02112</name>
</gene>
<evidence type="ECO:0000259" key="1">
    <source>
        <dbReference type="Pfam" id="PF14280"/>
    </source>
</evidence>
<feature type="domain" description="DUF4365" evidence="1">
    <location>
        <begin position="38"/>
        <end position="153"/>
    </location>
</feature>
<evidence type="ECO:0000313" key="3">
    <source>
        <dbReference type="Proteomes" id="UP000399692"/>
    </source>
</evidence>
<dbReference type="RefSeq" id="WP_150570165.1">
    <property type="nucleotide sequence ID" value="NZ_CABVHF010000005.1"/>
</dbReference>
<reference evidence="2 3" key="1">
    <citation type="submission" date="2019-09" db="EMBL/GenBank/DDBJ databases">
        <authorList>
            <person name="Chandra G."/>
            <person name="Truman W A."/>
        </authorList>
    </citation>
    <scope>NUCLEOTIDE SEQUENCE [LARGE SCALE GENOMIC DNA]</scope>
    <source>
        <strain evidence="2">PS631</strain>
    </source>
</reference>
<dbReference type="EMBL" id="CABVHF010000005">
    <property type="protein sequence ID" value="VVM76822.1"/>
    <property type="molecule type" value="Genomic_DNA"/>
</dbReference>
<dbReference type="Proteomes" id="UP000399692">
    <property type="component" value="Unassembled WGS sequence"/>
</dbReference>
<accession>A0A5E6S9F0</accession>
<organism evidence="2 3">
    <name type="scientific">Pseudomonas fluorescens</name>
    <dbReference type="NCBI Taxonomy" id="294"/>
    <lineage>
        <taxon>Bacteria</taxon>
        <taxon>Pseudomonadati</taxon>
        <taxon>Pseudomonadota</taxon>
        <taxon>Gammaproteobacteria</taxon>
        <taxon>Pseudomonadales</taxon>
        <taxon>Pseudomonadaceae</taxon>
        <taxon>Pseudomonas</taxon>
    </lineage>
</organism>
<sequence>MPVDGPLPGTGDQHDINADATRCLMARHPKDWRVQSLEGTDDYGYDFQVQTTPNQRATDIFRIQLKGTRSPSLTADGEYISVTLKATTVRYYARAVEPVLLVICDLSVNEDPVDCPLYYVWLRDELTRITVDDLSAEQKYVTLRAPTKNILKRTTDLSEGIRHQNELSRVGHVLSQRAQQTHPGMQADDRLTLVQGVVEGVAARGPALMNALAGSTEDYWVNPARGTLAWNLTQAKADLQVTALDRANIQLDEAEPKLENSTTLERAEYWRLRGNWQVQTGDNEAAASSYQNAYEATSLPKYRAALVEAEIRIRFEHDNESLAELHDLLEGEDPIVIAVRSRLHAVQGHYELAIELADLLPEPQRSFARAFAHWLSEQPANALTDCEAGLASCEASDDIRELLLLLRARAKFSLALATAGTQRRESIPPAGLPGVNRQKLEEAWAAINDAVLSIKASGWDSNIEQLVDIWGATASALGKAESILADLKDAVQKRPDLPHIHEVLRGIAGQLSDFTLALSANDQLPDSPDKYLWNTLLLYETRKFRACYQSFGTYVGTVERSHPLFGSAVTAASISAHKSVQPGLVKQWMSLLESDPDLAPQAALAHFYLQLEMSRLAKDEALKTLQARYEELDQHVSIALTLIHELDPTDSDSAMECVRLAERITEHYVLSPAMAARLGMALVALKDWQGIVELCQSNKVRVESGDRMGAFEALALDHLGETEKARDRLLKIVATGSDDPLALNTYATIATRCGYVDDAVEAAERALETAKSKGEQLEFVKLLFFLIQFSDPTSDRLLELALRAGELVDQSVESQEGTYLMMHLSGTLGGRSDIDLATDREQFRTRANAFFRNFPNSRMLWRGEVRDGASGRELVESLKALTGLTPDREAFQKRLERSLQQGLTTIPFSWRPRLVLSCICDVVHLWEVAKVSSRDDRQYHLAMVNDIGWQPAGADSLRKRVPLLDWTALLVLNDLGLIDAVITFFGQIAVARATMEELAEFTNPVFGSPMRSKCLALQNALKANLASILQPSSSEEANEALPSKVIGRSNSEMAEICAKEPERYRLYSDDEALRIFCAAGSKVDGFCTLDVLSALTEVGQFSPLEKAGKIAHLCEWRVGIIVQLSEIVQLLPPAVFTARTVRQGVAILDAEPGFISMISALWDYRVPFEKSLGHAASALHVLMEHAQLPEIGLASLMRHWHIKAAMKKDAPDQALETIVLLIITSALMGHLSKACAKRLWAVYRLLVESHHGDYMDERLEIVAIRLLGSKCAQLESVEAGEGLRIFTELNESLTRGTIDQYEFANAYTTARIAVQSPKFER</sequence>
<dbReference type="OrthoDB" id="8767606at2"/>